<evidence type="ECO:0000313" key="2">
    <source>
        <dbReference type="EMBL" id="TNN32008.1"/>
    </source>
</evidence>
<reference evidence="2 3" key="1">
    <citation type="submission" date="2019-03" db="EMBL/GenBank/DDBJ databases">
        <title>First draft genome of Liparis tanakae, snailfish: a comprehensive survey of snailfish specific genes.</title>
        <authorList>
            <person name="Kim W."/>
            <person name="Song I."/>
            <person name="Jeong J.-H."/>
            <person name="Kim D."/>
            <person name="Kim S."/>
            <person name="Ryu S."/>
            <person name="Song J.Y."/>
            <person name="Lee S.K."/>
        </authorList>
    </citation>
    <scope>NUCLEOTIDE SEQUENCE [LARGE SCALE GENOMIC DNA]</scope>
    <source>
        <tissue evidence="2">Muscle</tissue>
    </source>
</reference>
<feature type="compositionally biased region" description="Low complexity" evidence="1">
    <location>
        <begin position="46"/>
        <end position="56"/>
    </location>
</feature>
<dbReference type="AlphaFoldDB" id="A0A4Z2ETA4"/>
<name>A0A4Z2ETA4_9TELE</name>
<keyword evidence="3" id="KW-1185">Reference proteome</keyword>
<evidence type="ECO:0000313" key="3">
    <source>
        <dbReference type="Proteomes" id="UP000314294"/>
    </source>
</evidence>
<dbReference type="Proteomes" id="UP000314294">
    <property type="component" value="Unassembled WGS sequence"/>
</dbReference>
<comment type="caution">
    <text evidence="2">The sequence shown here is derived from an EMBL/GenBank/DDBJ whole genome shotgun (WGS) entry which is preliminary data.</text>
</comment>
<proteinExistence type="predicted"/>
<protein>
    <submittedName>
        <fullName evidence="2">Uncharacterized protein</fullName>
    </submittedName>
</protein>
<dbReference type="EMBL" id="SRLO01002988">
    <property type="protein sequence ID" value="TNN32008.1"/>
    <property type="molecule type" value="Genomic_DNA"/>
</dbReference>
<feature type="region of interest" description="Disordered" evidence="1">
    <location>
        <begin position="26"/>
        <end position="76"/>
    </location>
</feature>
<sequence>MPLQQGGGMAVQPAAAMATRQQLSALHTRTVEVSEPPAGSTGRGWSGSAARSGYSAPLRSAHSESAELLMGITTTR</sequence>
<accession>A0A4Z2ETA4</accession>
<organism evidence="2 3">
    <name type="scientific">Liparis tanakae</name>
    <name type="common">Tanaka's snailfish</name>
    <dbReference type="NCBI Taxonomy" id="230148"/>
    <lineage>
        <taxon>Eukaryota</taxon>
        <taxon>Metazoa</taxon>
        <taxon>Chordata</taxon>
        <taxon>Craniata</taxon>
        <taxon>Vertebrata</taxon>
        <taxon>Euteleostomi</taxon>
        <taxon>Actinopterygii</taxon>
        <taxon>Neopterygii</taxon>
        <taxon>Teleostei</taxon>
        <taxon>Neoteleostei</taxon>
        <taxon>Acanthomorphata</taxon>
        <taxon>Eupercaria</taxon>
        <taxon>Perciformes</taxon>
        <taxon>Cottioidei</taxon>
        <taxon>Cottales</taxon>
        <taxon>Liparidae</taxon>
        <taxon>Liparis</taxon>
    </lineage>
</organism>
<evidence type="ECO:0000256" key="1">
    <source>
        <dbReference type="SAM" id="MobiDB-lite"/>
    </source>
</evidence>
<gene>
    <name evidence="2" type="ORF">EYF80_057833</name>
</gene>